<evidence type="ECO:0000313" key="1">
    <source>
        <dbReference type="EMBL" id="PIU24217.1"/>
    </source>
</evidence>
<dbReference type="Proteomes" id="UP000229896">
    <property type="component" value="Unassembled WGS sequence"/>
</dbReference>
<comment type="caution">
    <text evidence="1">The sequence shown here is derived from an EMBL/GenBank/DDBJ whole genome shotgun (WGS) entry which is preliminary data.</text>
</comment>
<accession>A0A2M6YBY7</accession>
<sequence length="96" mass="10890">MNPIKLQKVFQEIQKNIRCPRCGKRYAFDEIHLINFTGSIYFLQLNCQMHLPLLATVAVSGLSIEQPLSKESISPDDIILAHKIISKAKKLKEIIG</sequence>
<proteinExistence type="predicted"/>
<evidence type="ECO:0000313" key="2">
    <source>
        <dbReference type="Proteomes" id="UP000229896"/>
    </source>
</evidence>
<reference evidence="2" key="1">
    <citation type="submission" date="2017-09" db="EMBL/GenBank/DDBJ databases">
        <title>Depth-based differentiation of microbial function through sediment-hosted aquifers and enrichment of novel symbionts in the deep terrestrial subsurface.</title>
        <authorList>
            <person name="Probst A.J."/>
            <person name="Ladd B."/>
            <person name="Jarett J.K."/>
            <person name="Geller-Mcgrath D.E."/>
            <person name="Sieber C.M.K."/>
            <person name="Emerson J.B."/>
            <person name="Anantharaman K."/>
            <person name="Thomas B.C."/>
            <person name="Malmstrom R."/>
            <person name="Stieglmeier M."/>
            <person name="Klingl A."/>
            <person name="Woyke T."/>
            <person name="Ryan C.M."/>
            <person name="Banfield J.F."/>
        </authorList>
    </citation>
    <scope>NUCLEOTIDE SEQUENCE [LARGE SCALE GENOMIC DNA]</scope>
</reference>
<gene>
    <name evidence="1" type="ORF">COT12_02170</name>
</gene>
<protein>
    <submittedName>
        <fullName evidence="1">Uncharacterized protein</fullName>
    </submittedName>
</protein>
<dbReference type="EMBL" id="PEXI01000068">
    <property type="protein sequence ID" value="PIU24217.1"/>
    <property type="molecule type" value="Genomic_DNA"/>
</dbReference>
<name>A0A2M6YBY7_9BACT</name>
<dbReference type="AlphaFoldDB" id="A0A2M6YBY7"/>
<organism evidence="1 2">
    <name type="scientific">Candidatus Berkelbacteria bacterium CG08_land_8_20_14_0_20_39_8</name>
    <dbReference type="NCBI Taxonomy" id="1974511"/>
    <lineage>
        <taxon>Bacteria</taxon>
        <taxon>Candidatus Berkelbacteria</taxon>
    </lineage>
</organism>